<proteinExistence type="inferred from homology"/>
<dbReference type="GO" id="GO:0005524">
    <property type="term" value="F:ATP binding"/>
    <property type="evidence" value="ECO:0007669"/>
    <property type="project" value="UniProtKB-UniRule"/>
</dbReference>
<dbReference type="GO" id="GO:0016887">
    <property type="term" value="F:ATP hydrolysis activity"/>
    <property type="evidence" value="ECO:0007669"/>
    <property type="project" value="InterPro"/>
</dbReference>
<evidence type="ECO:0000256" key="2">
    <source>
        <dbReference type="ARBA" id="ARBA00004166"/>
    </source>
</evidence>
<dbReference type="PANTHER" id="PTHR24092:SF150">
    <property type="entry name" value="PHOSPHOLIPID-TRANSPORTING ATPASE"/>
    <property type="match status" value="1"/>
</dbReference>
<feature type="active site" description="4-aspartylphosphate intermediate" evidence="16">
    <location>
        <position position="514"/>
    </location>
</feature>
<dbReference type="PRINTS" id="PR00119">
    <property type="entry name" value="CATATPASE"/>
</dbReference>
<feature type="binding site" evidence="17">
    <location>
        <position position="607"/>
    </location>
    <ligand>
        <name>ATP</name>
        <dbReference type="ChEBI" id="CHEBI:30616"/>
    </ligand>
</feature>
<dbReference type="InterPro" id="IPR032631">
    <property type="entry name" value="P-type_ATPase_N"/>
</dbReference>
<evidence type="ECO:0000256" key="17">
    <source>
        <dbReference type="PIRSR" id="PIRSR606539-2"/>
    </source>
</evidence>
<dbReference type="InterPro" id="IPR001757">
    <property type="entry name" value="P_typ_ATPase"/>
</dbReference>
<dbReference type="GO" id="GO:0005802">
    <property type="term" value="C:trans-Golgi network"/>
    <property type="evidence" value="ECO:0007669"/>
    <property type="project" value="TreeGrafter"/>
</dbReference>
<evidence type="ECO:0000256" key="3">
    <source>
        <dbReference type="ARBA" id="ARBA00008109"/>
    </source>
</evidence>
<feature type="binding site" evidence="17">
    <location>
        <position position="787"/>
    </location>
    <ligand>
        <name>ATP</name>
        <dbReference type="ChEBI" id="CHEBI:30616"/>
    </ligand>
</feature>
<dbReference type="GO" id="GO:0045332">
    <property type="term" value="P:phospholipid translocation"/>
    <property type="evidence" value="ECO:0007669"/>
    <property type="project" value="TreeGrafter"/>
</dbReference>
<dbReference type="InterPro" id="IPR023214">
    <property type="entry name" value="HAD_sf"/>
</dbReference>
<feature type="transmembrane region" description="Helical" evidence="19">
    <location>
        <begin position="1074"/>
        <end position="1093"/>
    </location>
</feature>
<dbReference type="FunFam" id="3.40.1110.10:FF:000126">
    <property type="entry name" value="Phospholipid-transporting ATPase"/>
    <property type="match status" value="1"/>
</dbReference>
<evidence type="ECO:0000256" key="10">
    <source>
        <dbReference type="ARBA" id="ARBA00022989"/>
    </source>
</evidence>
<organism evidence="23 24">
    <name type="scientific">Syncephalastrum racemosum</name>
    <name type="common">Filamentous fungus</name>
    <dbReference type="NCBI Taxonomy" id="13706"/>
    <lineage>
        <taxon>Eukaryota</taxon>
        <taxon>Fungi</taxon>
        <taxon>Fungi incertae sedis</taxon>
        <taxon>Mucoromycota</taxon>
        <taxon>Mucoromycotina</taxon>
        <taxon>Mucoromycetes</taxon>
        <taxon>Mucorales</taxon>
        <taxon>Syncephalastraceae</taxon>
        <taxon>Syncephalastrum</taxon>
    </lineage>
</organism>
<comment type="catalytic activity">
    <reaction evidence="14">
        <text>a 1,2-diacyl-sn-glycero-3-phosphoethanolamine(out) + ATP + H2O = a 1,2-diacyl-sn-glycero-3-phosphoethanolamine(in) + ADP + phosphate + H(+)</text>
        <dbReference type="Rhea" id="RHEA:66132"/>
        <dbReference type="ChEBI" id="CHEBI:15377"/>
        <dbReference type="ChEBI" id="CHEBI:15378"/>
        <dbReference type="ChEBI" id="CHEBI:30616"/>
        <dbReference type="ChEBI" id="CHEBI:43474"/>
        <dbReference type="ChEBI" id="CHEBI:64612"/>
        <dbReference type="ChEBI" id="CHEBI:456216"/>
    </reaction>
    <physiologicalReaction direction="left-to-right" evidence="14">
        <dbReference type="Rhea" id="RHEA:66133"/>
    </physiologicalReaction>
</comment>
<feature type="binding site" evidence="17">
    <location>
        <position position="514"/>
    </location>
    <ligand>
        <name>ATP</name>
        <dbReference type="ChEBI" id="CHEBI:30616"/>
    </ligand>
</feature>
<keyword evidence="7 17" id="KW-0067">ATP-binding</keyword>
<dbReference type="InterPro" id="IPR023299">
    <property type="entry name" value="ATPase_P-typ_cyto_dom_N"/>
</dbReference>
<evidence type="ECO:0000256" key="18">
    <source>
        <dbReference type="PIRSR" id="PIRSR606539-3"/>
    </source>
</evidence>
<dbReference type="InParanoid" id="A0A1X2HBC1"/>
<dbReference type="InterPro" id="IPR018303">
    <property type="entry name" value="ATPase_P-typ_P_site"/>
</dbReference>
<dbReference type="Gene3D" id="3.40.50.1000">
    <property type="entry name" value="HAD superfamily/HAD-like"/>
    <property type="match status" value="1"/>
</dbReference>
<feature type="binding site" evidence="17">
    <location>
        <position position="705"/>
    </location>
    <ligand>
        <name>ATP</name>
        <dbReference type="ChEBI" id="CHEBI:30616"/>
    </ligand>
</feature>
<keyword evidence="10 19" id="KW-1133">Transmembrane helix</keyword>
<comment type="catalytic activity">
    <reaction evidence="15">
        <text>a 1,2-diacyl-sn-glycero-3-phospho-L-serine(out) + ATP + H2O = a 1,2-diacyl-sn-glycero-3-phospho-L-serine(in) + ADP + phosphate + H(+)</text>
        <dbReference type="Rhea" id="RHEA:38567"/>
        <dbReference type="ChEBI" id="CHEBI:15377"/>
        <dbReference type="ChEBI" id="CHEBI:15378"/>
        <dbReference type="ChEBI" id="CHEBI:30616"/>
        <dbReference type="ChEBI" id="CHEBI:43474"/>
        <dbReference type="ChEBI" id="CHEBI:57262"/>
        <dbReference type="ChEBI" id="CHEBI:456216"/>
    </reaction>
    <physiologicalReaction direction="left-to-right" evidence="15">
        <dbReference type="Rhea" id="RHEA:38568"/>
    </physiologicalReaction>
</comment>
<evidence type="ECO:0000256" key="1">
    <source>
        <dbReference type="ARBA" id="ARBA00001946"/>
    </source>
</evidence>
<dbReference type="OMA" id="WSYFIVL"/>
<evidence type="ECO:0000256" key="20">
    <source>
        <dbReference type="SAM" id="MobiDB-lite"/>
    </source>
</evidence>
<feature type="domain" description="P-type ATPase C-terminal" evidence="22">
    <location>
        <begin position="926"/>
        <end position="1179"/>
    </location>
</feature>
<gene>
    <name evidence="23" type="ORF">BCR43DRAFT_493098</name>
</gene>
<reference evidence="23 24" key="1">
    <citation type="submission" date="2016-07" db="EMBL/GenBank/DDBJ databases">
        <title>Pervasive Adenine N6-methylation of Active Genes in Fungi.</title>
        <authorList>
            <consortium name="DOE Joint Genome Institute"/>
            <person name="Mondo S.J."/>
            <person name="Dannebaum R.O."/>
            <person name="Kuo R.C."/>
            <person name="Labutti K."/>
            <person name="Haridas S."/>
            <person name="Kuo A."/>
            <person name="Salamov A."/>
            <person name="Ahrendt S.R."/>
            <person name="Lipzen A."/>
            <person name="Sullivan W."/>
            <person name="Andreopoulos W.B."/>
            <person name="Clum A."/>
            <person name="Lindquist E."/>
            <person name="Daum C."/>
            <person name="Ramamoorthy G.K."/>
            <person name="Gryganskyi A."/>
            <person name="Culley D."/>
            <person name="Magnuson J.K."/>
            <person name="James T.Y."/>
            <person name="O'Malley M.A."/>
            <person name="Stajich J.E."/>
            <person name="Spatafora J.W."/>
            <person name="Visel A."/>
            <person name="Grigoriev I.V."/>
        </authorList>
    </citation>
    <scope>NUCLEOTIDE SEQUENCE [LARGE SCALE GENOMIC DNA]</scope>
    <source>
        <strain evidence="23 24">NRRL 2496</strain>
    </source>
</reference>
<feature type="transmembrane region" description="Helical" evidence="19">
    <location>
        <begin position="161"/>
        <end position="184"/>
    </location>
</feature>
<comment type="cofactor">
    <cofactor evidence="1 18">
        <name>Mg(2+)</name>
        <dbReference type="ChEBI" id="CHEBI:18420"/>
    </cofactor>
</comment>
<dbReference type="InterPro" id="IPR044492">
    <property type="entry name" value="P_typ_ATPase_HD_dom"/>
</dbReference>
<feature type="binding site" evidence="17">
    <location>
        <position position="649"/>
    </location>
    <ligand>
        <name>ATP</name>
        <dbReference type="ChEBI" id="CHEBI:30616"/>
    </ligand>
</feature>
<dbReference type="OrthoDB" id="377733at2759"/>
<keyword evidence="8 18" id="KW-0460">Magnesium</keyword>
<feature type="transmembrane region" description="Helical" evidence="19">
    <location>
        <begin position="402"/>
        <end position="425"/>
    </location>
</feature>
<dbReference type="EMBL" id="MCGN01000006">
    <property type="protein sequence ID" value="ORY95504.1"/>
    <property type="molecule type" value="Genomic_DNA"/>
</dbReference>
<dbReference type="SFLD" id="SFLDS00003">
    <property type="entry name" value="Haloacid_Dehalogenase"/>
    <property type="match status" value="1"/>
</dbReference>
<comment type="subcellular location">
    <subcellularLocation>
        <location evidence="2">Golgi apparatus</location>
        <location evidence="2">trans-Golgi network membrane</location>
        <topology evidence="2">Multi-pass membrane protein</topology>
    </subcellularLocation>
    <subcellularLocation>
        <location evidence="19">Membrane</location>
        <topology evidence="19">Multi-pass membrane protein</topology>
    </subcellularLocation>
</comment>
<evidence type="ECO:0000313" key="24">
    <source>
        <dbReference type="Proteomes" id="UP000242180"/>
    </source>
</evidence>
<feature type="binding site" evidence="17">
    <location>
        <position position="904"/>
    </location>
    <ligand>
        <name>ATP</name>
        <dbReference type="ChEBI" id="CHEBI:30616"/>
    </ligand>
</feature>
<name>A0A1X2HBC1_SYNRA</name>
<feature type="binding site" evidence="17">
    <location>
        <position position="903"/>
    </location>
    <ligand>
        <name>ATP</name>
        <dbReference type="ChEBI" id="CHEBI:30616"/>
    </ligand>
</feature>
<feature type="region of interest" description="Disordered" evidence="20">
    <location>
        <begin position="1"/>
        <end position="31"/>
    </location>
</feature>
<feature type="transmembrane region" description="Helical" evidence="19">
    <location>
        <begin position="1105"/>
        <end position="1130"/>
    </location>
</feature>
<dbReference type="GO" id="GO:0005886">
    <property type="term" value="C:plasma membrane"/>
    <property type="evidence" value="ECO:0007669"/>
    <property type="project" value="TreeGrafter"/>
</dbReference>
<feature type="binding site" evidence="17">
    <location>
        <position position="874"/>
    </location>
    <ligand>
        <name>ATP</name>
        <dbReference type="ChEBI" id="CHEBI:30616"/>
    </ligand>
</feature>
<dbReference type="InterPro" id="IPR008250">
    <property type="entry name" value="ATPase_P-typ_transduc_dom_A_sf"/>
</dbReference>
<keyword evidence="24" id="KW-1185">Reference proteome</keyword>
<dbReference type="Proteomes" id="UP000242180">
    <property type="component" value="Unassembled WGS sequence"/>
</dbReference>
<keyword evidence="4 19" id="KW-0812">Transmembrane</keyword>
<feature type="transmembrane region" description="Helical" evidence="19">
    <location>
        <begin position="196"/>
        <end position="214"/>
    </location>
</feature>
<evidence type="ECO:0000259" key="22">
    <source>
        <dbReference type="Pfam" id="PF16212"/>
    </source>
</evidence>
<evidence type="ECO:0000256" key="12">
    <source>
        <dbReference type="ARBA" id="ARBA00023136"/>
    </source>
</evidence>
<feature type="binding site" evidence="17">
    <location>
        <position position="515"/>
    </location>
    <ligand>
        <name>ATP</name>
        <dbReference type="ChEBI" id="CHEBI:30616"/>
    </ligand>
</feature>
<evidence type="ECO:0000259" key="21">
    <source>
        <dbReference type="Pfam" id="PF16209"/>
    </source>
</evidence>
<dbReference type="NCBIfam" id="TIGR01652">
    <property type="entry name" value="ATPase-Plipid"/>
    <property type="match status" value="1"/>
</dbReference>
<feature type="transmembrane region" description="Helical" evidence="19">
    <location>
        <begin position="958"/>
        <end position="977"/>
    </location>
</feature>
<sequence>MTGWQRRSDSLDLHSMSGRQEDIRRGSEDDELQLLVHPPSIRRPSLMPAFSSFSSIGAPPPHMPYENESTEMLAKPYDSHSHFPLNYDKEHHSSPYAQLPTNRSPKKQKRRFSFPSFRLADLLRRKKPTDLSPRLIHLNDTEKNAQQKFISNRVSTAKYNVITFLPIFLYVEFSKAANIFFLFISCIQQIPDVSPTSRYTTLVPLVIVLFITAIKEIIEDYGVHRSDWELNARKCKVYDGQGFVEKRWRDICVGDICRVESSEFFPADLLLLSSSEPEGLCYIETSNLDGEVNLKIKQALPETAKYISPPDLARIHGTIKSEQPNNRLYNYDGTLSLVMEDGKTRDFPVDPNQLLLRGAQLRNTSWIYAAVVFTGHETKLMLNSSKKPTKASNVTRITNRNIWYLFTMLVIMSVMCSVGYFAITSRYYDQLGYLALVASQRGREFGLNILTFMILFNSFIPISLMVTMEIVKVVQAALIGSDLDIYYDKTDMPAVARSSGLIEELGQVEYVFSDKTGTLTCNQMEFRECSMAGLSYAMQADPDRPPKSEYDPQGQYSFRQLEDHLTQSMHANVIHEFLQALMTCQTVIPETSEDSDEIVYQASSPDEGALVKGARDVFGYDFYARRPHSITCRIKGQDAEYEILNVCEFNSTRKRMSVVLRDPEGKVKLYCKGADTVILERLAKNNPFVEPTLHHLEEFASEGLRTLCYAMREIPDDEYQRWAQMYDKAATTLVNRAEELDKAAEVIEQNMFLLGATAIEDKLQDGVPDTIHTLHEANIKVWVLTGDRQETAINIGYSCKLLTEEMDLIICTEENHEATAAFLEKKLADANAMTSNEPLALVIEGKSLTYALEKDIERTFYELAIKCKAVVCCRVSPLQKALVVKLVKKFSRSILLAIGDGANDVSMIQAAHVGVGISGVEGLQAARSADFSIAQFRFLRKLLLVHGAWAYQRLSKMIFYYFYKNVALYLTQFWYAIFNGFSGQTLYESWTMSCFNVIFTILPPMVIGIFDQFAAARLLDKYPQMYMLGQRNEFFNQKRFWGWILNAIYHSAILYFLGMAAFRDDGGFQNGWAGGHWWAGTIIFSTTLTTILYKGALITDMWTKYALIAIGGSLLIWFVYLPLVSYVGPMLPWGIFPEYVGIVPNLFGNVNYWLFLVLVPLVCNLRDYVWKYFKRMYRTQSYHYVQEIQKLNLPDYRPRMDRFRQAVNKVRKIQRLKQSRGYAFSQSDTDQSKIIRMYDTTQQKPSG</sequence>
<evidence type="ECO:0000313" key="23">
    <source>
        <dbReference type="EMBL" id="ORY95504.1"/>
    </source>
</evidence>
<feature type="transmembrane region" description="Helical" evidence="19">
    <location>
        <begin position="445"/>
        <end position="466"/>
    </location>
</feature>
<dbReference type="GO" id="GO:0006892">
    <property type="term" value="P:post-Golgi vesicle-mediated transport"/>
    <property type="evidence" value="ECO:0007669"/>
    <property type="project" value="TreeGrafter"/>
</dbReference>
<dbReference type="InterPro" id="IPR023298">
    <property type="entry name" value="ATPase_P-typ_TM_dom_sf"/>
</dbReference>
<dbReference type="NCBIfam" id="TIGR01494">
    <property type="entry name" value="ATPase_P-type"/>
    <property type="match status" value="2"/>
</dbReference>
<keyword evidence="12 19" id="KW-0472">Membrane</keyword>
<evidence type="ECO:0000256" key="9">
    <source>
        <dbReference type="ARBA" id="ARBA00022967"/>
    </source>
</evidence>
<feature type="domain" description="P-type ATPase N-terminal" evidence="21">
    <location>
        <begin position="136"/>
        <end position="202"/>
    </location>
</feature>
<dbReference type="InterPro" id="IPR036412">
    <property type="entry name" value="HAD-like_sf"/>
</dbReference>
<keyword evidence="9 19" id="KW-1278">Translocase</keyword>
<evidence type="ECO:0000256" key="6">
    <source>
        <dbReference type="ARBA" id="ARBA00022741"/>
    </source>
</evidence>
<dbReference type="SFLD" id="SFLDG00002">
    <property type="entry name" value="C1.7:_P-type_atpase_like"/>
    <property type="match status" value="1"/>
</dbReference>
<keyword evidence="6 17" id="KW-0547">Nucleotide-binding</keyword>
<evidence type="ECO:0000256" key="13">
    <source>
        <dbReference type="ARBA" id="ARBA00034036"/>
    </source>
</evidence>
<dbReference type="InterPro" id="IPR032630">
    <property type="entry name" value="P_typ_ATPase_c"/>
</dbReference>
<dbReference type="GO" id="GO:0090556">
    <property type="term" value="F:phosphatidylserine floppase activity"/>
    <property type="evidence" value="ECO:0007669"/>
    <property type="project" value="RHEA"/>
</dbReference>
<dbReference type="SUPFAM" id="SSF81660">
    <property type="entry name" value="Metal cation-transporting ATPase, ATP-binding domain N"/>
    <property type="match status" value="1"/>
</dbReference>
<evidence type="ECO:0000256" key="16">
    <source>
        <dbReference type="PIRSR" id="PIRSR606539-1"/>
    </source>
</evidence>
<dbReference type="SUPFAM" id="SSF56784">
    <property type="entry name" value="HAD-like"/>
    <property type="match status" value="1"/>
</dbReference>
<dbReference type="Gene3D" id="2.70.150.10">
    <property type="entry name" value="Calcium-transporting ATPase, cytoplasmic transduction domain A"/>
    <property type="match status" value="1"/>
</dbReference>
<dbReference type="Gene3D" id="3.40.1110.10">
    <property type="entry name" value="Calcium-transporting ATPase, cytoplasmic domain N"/>
    <property type="match status" value="1"/>
</dbReference>
<protein>
    <recommendedName>
        <fullName evidence="19">Phospholipid-transporting ATPase</fullName>
        <ecNumber evidence="19">7.6.2.1</ecNumber>
    </recommendedName>
</protein>
<dbReference type="EC" id="7.6.2.1" evidence="19"/>
<dbReference type="FunCoup" id="A0A1X2HBC1">
    <property type="interactions" value="182"/>
</dbReference>
<evidence type="ECO:0000256" key="19">
    <source>
        <dbReference type="RuleBase" id="RU362033"/>
    </source>
</evidence>
<evidence type="ECO:0000256" key="15">
    <source>
        <dbReference type="ARBA" id="ARBA00051303"/>
    </source>
</evidence>
<feature type="binding site" evidence="18">
    <location>
        <position position="904"/>
    </location>
    <ligand>
        <name>Mg(2+)</name>
        <dbReference type="ChEBI" id="CHEBI:18420"/>
    </ligand>
</feature>
<keyword evidence="5 18" id="KW-0479">Metal-binding</keyword>
<feature type="binding site" evidence="17">
    <location>
        <position position="880"/>
    </location>
    <ligand>
        <name>ATP</name>
        <dbReference type="ChEBI" id="CHEBI:30616"/>
    </ligand>
</feature>
<comment type="similarity">
    <text evidence="3 19">Belongs to the cation transport ATPase (P-type) (TC 3.A.3) family. Type IV subfamily.</text>
</comment>
<dbReference type="Pfam" id="PF16212">
    <property type="entry name" value="PhoLip_ATPase_C"/>
    <property type="match status" value="1"/>
</dbReference>
<feature type="binding site" evidence="18">
    <location>
        <position position="514"/>
    </location>
    <ligand>
        <name>Mg(2+)</name>
        <dbReference type="ChEBI" id="CHEBI:18420"/>
    </ligand>
</feature>
<dbReference type="CDD" id="cd02073">
    <property type="entry name" value="P-type_ATPase_APLT_Dnf-like"/>
    <property type="match status" value="1"/>
</dbReference>
<dbReference type="AlphaFoldDB" id="A0A1X2HBC1"/>
<accession>A0A1X2HBC1</accession>
<dbReference type="PANTHER" id="PTHR24092">
    <property type="entry name" value="PROBABLE PHOSPHOLIPID-TRANSPORTING ATPASE"/>
    <property type="match status" value="1"/>
</dbReference>
<dbReference type="SUPFAM" id="SSF81665">
    <property type="entry name" value="Calcium ATPase, transmembrane domain M"/>
    <property type="match status" value="1"/>
</dbReference>
<dbReference type="Pfam" id="PF13246">
    <property type="entry name" value="Cation_ATPase"/>
    <property type="match status" value="1"/>
</dbReference>
<feature type="binding site" evidence="17">
    <location>
        <position position="786"/>
    </location>
    <ligand>
        <name>ATP</name>
        <dbReference type="ChEBI" id="CHEBI:30616"/>
    </ligand>
</feature>
<comment type="catalytic activity">
    <reaction evidence="13 19">
        <text>ATP + H2O + phospholipidSide 1 = ADP + phosphate + phospholipidSide 2.</text>
        <dbReference type="EC" id="7.6.2.1"/>
    </reaction>
</comment>
<dbReference type="PROSITE" id="PS00154">
    <property type="entry name" value="ATPASE_E1_E2"/>
    <property type="match status" value="1"/>
</dbReference>
<dbReference type="InterPro" id="IPR006539">
    <property type="entry name" value="P-type_ATPase_IV"/>
</dbReference>
<dbReference type="FunFam" id="2.70.150.10:FF:000026">
    <property type="entry name" value="Phospholipid-transporting ATPase"/>
    <property type="match status" value="1"/>
</dbReference>
<dbReference type="FunFam" id="3.40.50.1000:FF:000010">
    <property type="entry name" value="Phospholipid-transporting ATPase"/>
    <property type="match status" value="1"/>
</dbReference>
<feature type="compositionally biased region" description="Basic and acidic residues" evidence="20">
    <location>
        <begin position="1"/>
        <end position="12"/>
    </location>
</feature>
<feature type="binding site" evidence="18">
    <location>
        <position position="516"/>
    </location>
    <ligand>
        <name>Mg(2+)</name>
        <dbReference type="ChEBI" id="CHEBI:18420"/>
    </ligand>
</feature>
<dbReference type="STRING" id="13706.A0A1X2HBC1"/>
<dbReference type="GO" id="GO:0000287">
    <property type="term" value="F:magnesium ion binding"/>
    <property type="evidence" value="ECO:0007669"/>
    <property type="project" value="UniProtKB-UniRule"/>
</dbReference>
<feature type="transmembrane region" description="Helical" evidence="19">
    <location>
        <begin position="1040"/>
        <end position="1062"/>
    </location>
</feature>
<dbReference type="SUPFAM" id="SSF81653">
    <property type="entry name" value="Calcium ATPase, transduction domain A"/>
    <property type="match status" value="1"/>
</dbReference>
<evidence type="ECO:0000256" key="7">
    <source>
        <dbReference type="ARBA" id="ARBA00022840"/>
    </source>
</evidence>
<dbReference type="Pfam" id="PF16209">
    <property type="entry name" value="PhoLip_ATPase_N"/>
    <property type="match status" value="1"/>
</dbReference>
<feature type="binding site" evidence="18">
    <location>
        <position position="900"/>
    </location>
    <ligand>
        <name>Mg(2+)</name>
        <dbReference type="ChEBI" id="CHEBI:18420"/>
    </ligand>
</feature>
<dbReference type="GO" id="GO:0032456">
    <property type="term" value="P:endocytic recycling"/>
    <property type="evidence" value="ECO:0007669"/>
    <property type="project" value="TreeGrafter"/>
</dbReference>
<evidence type="ECO:0000256" key="5">
    <source>
        <dbReference type="ARBA" id="ARBA00022723"/>
    </source>
</evidence>
<feature type="binding site" evidence="17">
    <location>
        <position position="516"/>
    </location>
    <ligand>
        <name>ATP</name>
        <dbReference type="ChEBI" id="CHEBI:30616"/>
    </ligand>
</feature>
<feature type="binding site" evidence="17">
    <location>
        <position position="672"/>
    </location>
    <ligand>
        <name>ATP</name>
        <dbReference type="ChEBI" id="CHEBI:30616"/>
    </ligand>
</feature>
<feature type="transmembrane region" description="Helical" evidence="19">
    <location>
        <begin position="1150"/>
        <end position="1169"/>
    </location>
</feature>
<feature type="binding site" evidence="17">
    <location>
        <position position="785"/>
    </location>
    <ligand>
        <name>ATP</name>
        <dbReference type="ChEBI" id="CHEBI:30616"/>
    </ligand>
</feature>
<evidence type="ECO:0000256" key="14">
    <source>
        <dbReference type="ARBA" id="ARBA00049128"/>
    </source>
</evidence>
<evidence type="ECO:0000256" key="8">
    <source>
        <dbReference type="ARBA" id="ARBA00022842"/>
    </source>
</evidence>
<comment type="caution">
    <text evidence="23">The sequence shown here is derived from an EMBL/GenBank/DDBJ whole genome shotgun (WGS) entry which is preliminary data.</text>
</comment>
<keyword evidence="11" id="KW-0333">Golgi apparatus</keyword>
<feature type="transmembrane region" description="Helical" evidence="19">
    <location>
        <begin position="997"/>
        <end position="1019"/>
    </location>
</feature>
<evidence type="ECO:0000256" key="11">
    <source>
        <dbReference type="ARBA" id="ARBA00023034"/>
    </source>
</evidence>
<dbReference type="SFLD" id="SFLDF00027">
    <property type="entry name" value="p-type_atpase"/>
    <property type="match status" value="1"/>
</dbReference>
<evidence type="ECO:0000256" key="4">
    <source>
        <dbReference type="ARBA" id="ARBA00022692"/>
    </source>
</evidence>